<gene>
    <name evidence="1" type="ORF">T4B_12537</name>
</gene>
<organism evidence="1 2">
    <name type="scientific">Trichinella pseudospiralis</name>
    <name type="common">Parasitic roundworm</name>
    <dbReference type="NCBI Taxonomy" id="6337"/>
    <lineage>
        <taxon>Eukaryota</taxon>
        <taxon>Metazoa</taxon>
        <taxon>Ecdysozoa</taxon>
        <taxon>Nematoda</taxon>
        <taxon>Enoplea</taxon>
        <taxon>Dorylaimia</taxon>
        <taxon>Trichinellida</taxon>
        <taxon>Trichinellidae</taxon>
        <taxon>Trichinella</taxon>
    </lineage>
</organism>
<sequence>MFFTVSPFYMQNSKVYSPPNFRSFQKDGFPAEKQFDNIKNIIKLIRTVSDCVLLMIFLQNEPNLEDIYATTSGTLLIKLCNALRFTNVQKCTIPTAYGISTLPLHIIDQVVSQVIKQVQSLQAQLVLRKPTVVASVVGGLPVSKHLDGTNYSQWKFDVVVHDVRPAPELALNLLSISQIATQKKTLMFDEYGCQIVDIAVEVLRQHILSTVTQYN</sequence>
<keyword evidence="2" id="KW-1185">Reference proteome</keyword>
<protein>
    <submittedName>
        <fullName evidence="1">Uncharacterized protein</fullName>
    </submittedName>
</protein>
<dbReference type="EMBL" id="JYDS01000122">
    <property type="protein sequence ID" value="KRZ24386.1"/>
    <property type="molecule type" value="Genomic_DNA"/>
</dbReference>
<dbReference type="AlphaFoldDB" id="A0A0V1INH8"/>
<reference evidence="1 2" key="1">
    <citation type="submission" date="2015-01" db="EMBL/GenBank/DDBJ databases">
        <title>Evolution of Trichinella species and genotypes.</title>
        <authorList>
            <person name="Korhonen P.K."/>
            <person name="Edoardo P."/>
            <person name="Giuseppe L.R."/>
            <person name="Gasser R.B."/>
        </authorList>
    </citation>
    <scope>NUCLEOTIDE SEQUENCE [LARGE SCALE GENOMIC DNA]</scope>
    <source>
        <strain evidence="1">ISS588</strain>
    </source>
</reference>
<dbReference type="Proteomes" id="UP000054805">
    <property type="component" value="Unassembled WGS sequence"/>
</dbReference>
<evidence type="ECO:0000313" key="2">
    <source>
        <dbReference type="Proteomes" id="UP000054805"/>
    </source>
</evidence>
<accession>A0A0V1INH8</accession>
<comment type="caution">
    <text evidence="1">The sequence shown here is derived from an EMBL/GenBank/DDBJ whole genome shotgun (WGS) entry which is preliminary data.</text>
</comment>
<evidence type="ECO:0000313" key="1">
    <source>
        <dbReference type="EMBL" id="KRZ24386.1"/>
    </source>
</evidence>
<proteinExistence type="predicted"/>
<name>A0A0V1INH8_TRIPS</name>